<evidence type="ECO:0000256" key="3">
    <source>
        <dbReference type="ARBA" id="ARBA00022729"/>
    </source>
</evidence>
<dbReference type="GeneTree" id="ENSGT00940000161609"/>
<keyword evidence="14" id="KW-1185">Reference proteome</keyword>
<name>G3TY05_LOXAF</name>
<dbReference type="OMA" id="HTDGTKV"/>
<evidence type="ECO:0000256" key="8">
    <source>
        <dbReference type="ARBA" id="ARBA00023319"/>
    </source>
</evidence>
<keyword evidence="7" id="KW-0325">Glycoprotein</keyword>
<evidence type="ECO:0000256" key="7">
    <source>
        <dbReference type="ARBA" id="ARBA00023180"/>
    </source>
</evidence>
<dbReference type="InterPro" id="IPR003599">
    <property type="entry name" value="Ig_sub"/>
</dbReference>
<reference evidence="13 14" key="1">
    <citation type="submission" date="2009-06" db="EMBL/GenBank/DDBJ databases">
        <title>The Genome Sequence of Loxodonta africana (African elephant).</title>
        <authorList>
            <person name="Di Palma F."/>
            <person name="Heiman D."/>
            <person name="Young S."/>
            <person name="Johnson J."/>
            <person name="Lander E.S."/>
            <person name="Lindblad-Toh K."/>
        </authorList>
    </citation>
    <scope>NUCLEOTIDE SEQUENCE [LARGE SCALE GENOMIC DNA]</scope>
    <source>
        <strain evidence="13 14">Isolate ISIS603380</strain>
    </source>
</reference>
<comment type="subcellular location">
    <subcellularLocation>
        <location evidence="1">Membrane</location>
        <topology evidence="1">Single-pass type I membrane protein</topology>
    </subcellularLocation>
</comment>
<proteinExistence type="inferred from homology"/>
<evidence type="ECO:0000259" key="12">
    <source>
        <dbReference type="PROSITE" id="PS50835"/>
    </source>
</evidence>
<dbReference type="Proteomes" id="UP000007646">
    <property type="component" value="Unassembled WGS sequence"/>
</dbReference>
<accession>G3TY05</accession>
<evidence type="ECO:0000313" key="13">
    <source>
        <dbReference type="Ensembl" id="ENSLAFP00000020463.1"/>
    </source>
</evidence>
<dbReference type="FunFam" id="2.60.40.10:FF:000774">
    <property type="entry name" value="Hepatitis A virus cellular receptor 1"/>
    <property type="match status" value="1"/>
</dbReference>
<feature type="domain" description="Ig-like" evidence="12">
    <location>
        <begin position="21"/>
        <end position="115"/>
    </location>
</feature>
<keyword evidence="2" id="KW-0812">Transmembrane</keyword>
<dbReference type="GO" id="GO:0043277">
    <property type="term" value="P:apoptotic cell clearance"/>
    <property type="evidence" value="ECO:0007669"/>
    <property type="project" value="TreeGrafter"/>
</dbReference>
<reference evidence="13" key="2">
    <citation type="submission" date="2025-08" db="UniProtKB">
        <authorList>
            <consortium name="Ensembl"/>
        </authorList>
    </citation>
    <scope>IDENTIFICATION</scope>
    <source>
        <strain evidence="13">Isolate ISIS603380</strain>
    </source>
</reference>
<evidence type="ECO:0000256" key="5">
    <source>
        <dbReference type="ARBA" id="ARBA00023136"/>
    </source>
</evidence>
<dbReference type="GO" id="GO:0001786">
    <property type="term" value="F:phosphatidylserine binding"/>
    <property type="evidence" value="ECO:0007669"/>
    <property type="project" value="TreeGrafter"/>
</dbReference>
<dbReference type="SUPFAM" id="SSF48726">
    <property type="entry name" value="Immunoglobulin"/>
    <property type="match status" value="1"/>
</dbReference>
<dbReference type="InterPro" id="IPR007110">
    <property type="entry name" value="Ig-like_dom"/>
</dbReference>
<dbReference type="GO" id="GO:0060097">
    <property type="term" value="P:cytoskeletal rearrangement involved in phagocytosis, engulfment"/>
    <property type="evidence" value="ECO:0007669"/>
    <property type="project" value="TreeGrafter"/>
</dbReference>
<dbReference type="PANTHER" id="PTHR46608">
    <property type="entry name" value="T-CELL IMMUNOGLOBULIN AND MUCIN DOMAIN-CONTAINING PROTEIN 4"/>
    <property type="match status" value="1"/>
</dbReference>
<dbReference type="GO" id="GO:0016020">
    <property type="term" value="C:membrane"/>
    <property type="evidence" value="ECO:0007669"/>
    <property type="project" value="UniProtKB-SubCell"/>
</dbReference>
<evidence type="ECO:0000256" key="6">
    <source>
        <dbReference type="ARBA" id="ARBA00023157"/>
    </source>
</evidence>
<organism evidence="13 14">
    <name type="scientific">Loxodonta africana</name>
    <name type="common">African elephant</name>
    <dbReference type="NCBI Taxonomy" id="9785"/>
    <lineage>
        <taxon>Eukaryota</taxon>
        <taxon>Metazoa</taxon>
        <taxon>Chordata</taxon>
        <taxon>Craniata</taxon>
        <taxon>Vertebrata</taxon>
        <taxon>Euteleostomi</taxon>
        <taxon>Mammalia</taxon>
        <taxon>Eutheria</taxon>
        <taxon>Afrotheria</taxon>
        <taxon>Proboscidea</taxon>
        <taxon>Elephantidae</taxon>
        <taxon>Loxodonta</taxon>
    </lineage>
</organism>
<comment type="similarity">
    <text evidence="9">Belongs to the immunoglobulin superfamily. TIM family.</text>
</comment>
<dbReference type="STRING" id="9785.ENSLAFP00000020463"/>
<keyword evidence="3 11" id="KW-0732">Signal</keyword>
<feature type="signal peptide" evidence="11">
    <location>
        <begin position="1"/>
        <end position="24"/>
    </location>
</feature>
<keyword evidence="8" id="KW-0393">Immunoglobulin domain</keyword>
<dbReference type="SMART" id="SM00409">
    <property type="entry name" value="IG"/>
    <property type="match status" value="1"/>
</dbReference>
<sequence length="279" mass="30442">MSKGPIILWLVFEFGQLYLTPATSETVVTAFLGQSVTLPCKYSSWSPGRNSMCWGKGQCPSSKCNEELLHTDGTKVLWRQSVKYRLPGNIQSGDVSLTISNTNEGDSSLYCCRIEVPGWFNDVKSNIRLLLKRGIIATHKPPLTVKAPSTTPSLTTTTEMMTTAAVFPTRVITTPDLTTGTTLQTRTTHVLTTTTNQCPRTTLNHLPEAAEDLLTTKTPTEGPVLTTAVGKNIKKQSWESLKASSGKTASHTSKKSKTSVLQSTSQASRWKKSESVTFP</sequence>
<evidence type="ECO:0000256" key="10">
    <source>
        <dbReference type="SAM" id="MobiDB-lite"/>
    </source>
</evidence>
<dbReference type="InParanoid" id="G3TY05"/>
<dbReference type="InterPro" id="IPR013783">
    <property type="entry name" value="Ig-like_fold"/>
</dbReference>
<evidence type="ECO:0000313" key="14">
    <source>
        <dbReference type="Proteomes" id="UP000007646"/>
    </source>
</evidence>
<evidence type="ECO:0000256" key="11">
    <source>
        <dbReference type="SAM" id="SignalP"/>
    </source>
</evidence>
<dbReference type="InterPro" id="IPR013106">
    <property type="entry name" value="Ig_V-set"/>
</dbReference>
<dbReference type="FunCoup" id="G3TY05">
    <property type="interactions" value="28"/>
</dbReference>
<dbReference type="Ensembl" id="ENSLAFT00000037133.1">
    <property type="protein sequence ID" value="ENSLAFP00000020463.1"/>
    <property type="gene ID" value="ENSLAFG00000028205.1"/>
</dbReference>
<feature type="chain" id="PRO_5003456058" description="Ig-like domain-containing protein" evidence="11">
    <location>
        <begin position="25"/>
        <end position="279"/>
    </location>
</feature>
<dbReference type="PANTHER" id="PTHR46608:SF3">
    <property type="entry name" value="T-CELL IMMUNOGLOBULIN AND MUCIN DOMAIN-CONTAINING PROTEIN 4"/>
    <property type="match status" value="1"/>
</dbReference>
<feature type="region of interest" description="Disordered" evidence="10">
    <location>
        <begin position="237"/>
        <end position="279"/>
    </location>
</feature>
<dbReference type="Pfam" id="PF07686">
    <property type="entry name" value="V-set"/>
    <property type="match status" value="1"/>
</dbReference>
<dbReference type="PROSITE" id="PS50835">
    <property type="entry name" value="IG_LIKE"/>
    <property type="match status" value="1"/>
</dbReference>
<evidence type="ECO:0000256" key="2">
    <source>
        <dbReference type="ARBA" id="ARBA00022692"/>
    </source>
</evidence>
<evidence type="ECO:0000256" key="1">
    <source>
        <dbReference type="ARBA" id="ARBA00004479"/>
    </source>
</evidence>
<evidence type="ECO:0000256" key="4">
    <source>
        <dbReference type="ARBA" id="ARBA00022989"/>
    </source>
</evidence>
<keyword evidence="5" id="KW-0472">Membrane</keyword>
<dbReference type="eggNOG" id="ENOG502S1A2">
    <property type="taxonomic scope" value="Eukaryota"/>
</dbReference>
<dbReference type="InterPro" id="IPR036179">
    <property type="entry name" value="Ig-like_dom_sf"/>
</dbReference>
<keyword evidence="4" id="KW-1133">Transmembrane helix</keyword>
<dbReference type="Gene3D" id="2.60.40.10">
    <property type="entry name" value="Immunoglobulins"/>
    <property type="match status" value="1"/>
</dbReference>
<dbReference type="AlphaFoldDB" id="G3TY05"/>
<feature type="compositionally biased region" description="Low complexity" evidence="10">
    <location>
        <begin position="242"/>
        <end position="251"/>
    </location>
</feature>
<protein>
    <recommendedName>
        <fullName evidence="12">Ig-like domain-containing protein</fullName>
    </recommendedName>
</protein>
<evidence type="ECO:0000256" key="9">
    <source>
        <dbReference type="ARBA" id="ARBA00038203"/>
    </source>
</evidence>
<keyword evidence="6" id="KW-1015">Disulfide bond</keyword>
<reference evidence="13" key="3">
    <citation type="submission" date="2025-09" db="UniProtKB">
        <authorList>
            <consortium name="Ensembl"/>
        </authorList>
    </citation>
    <scope>IDENTIFICATION</scope>
    <source>
        <strain evidence="13">Isolate ISIS603380</strain>
    </source>
</reference>